<dbReference type="SUPFAM" id="SSF74877">
    <property type="entry name" value="Major surface antigen p30, SAG1"/>
    <property type="match status" value="1"/>
</dbReference>
<proteinExistence type="predicted"/>
<dbReference type="Pfam" id="PF04092">
    <property type="entry name" value="SAG"/>
    <property type="match status" value="1"/>
</dbReference>
<evidence type="ECO:0000313" key="4">
    <source>
        <dbReference type="Proteomes" id="UP000075225"/>
    </source>
</evidence>
<feature type="transmembrane region" description="Helical" evidence="1">
    <location>
        <begin position="74"/>
        <end position="100"/>
    </location>
</feature>
<organism evidence="3 4">
    <name type="scientific">Toxoplasma gondii TgCatPRC2</name>
    <dbReference type="NCBI Taxonomy" id="1130821"/>
    <lineage>
        <taxon>Eukaryota</taxon>
        <taxon>Sar</taxon>
        <taxon>Alveolata</taxon>
        <taxon>Apicomplexa</taxon>
        <taxon>Conoidasida</taxon>
        <taxon>Coccidia</taxon>
        <taxon>Eucoccidiorida</taxon>
        <taxon>Eimeriorina</taxon>
        <taxon>Sarcocystidae</taxon>
        <taxon>Toxoplasma</taxon>
    </lineage>
</organism>
<sequence length="103" mass="11246">YEGDKKVRILEFLPTATLQENTDNLESYRGGNNGKKYNFTVPILPSEEHQLHVNCTATNGSENRESEKGKRCKVTFNIASSAVRAGLAMSAVVGVIASLLQFA</sequence>
<dbReference type="InterPro" id="IPR036755">
    <property type="entry name" value="SRS_dom_sf"/>
</dbReference>
<comment type="caution">
    <text evidence="3">The sequence shown here is derived from an EMBL/GenBank/DDBJ whole genome shotgun (WGS) entry which is preliminary data.</text>
</comment>
<dbReference type="GO" id="GO:0016020">
    <property type="term" value="C:membrane"/>
    <property type="evidence" value="ECO:0007669"/>
    <property type="project" value="InterPro"/>
</dbReference>
<feature type="domain" description="SRS" evidence="2">
    <location>
        <begin position="10"/>
        <end position="78"/>
    </location>
</feature>
<name>A0A151GYX3_TOXGO</name>
<keyword evidence="1" id="KW-0812">Transmembrane</keyword>
<accession>A0A151GYX3</accession>
<dbReference type="AlphaFoldDB" id="A0A151GYX3"/>
<evidence type="ECO:0000256" key="1">
    <source>
        <dbReference type="SAM" id="Phobius"/>
    </source>
</evidence>
<dbReference type="InterPro" id="IPR007226">
    <property type="entry name" value="SRS_dom"/>
</dbReference>
<protein>
    <submittedName>
        <fullName evidence="3">SAG-related sequence protein SRS22I</fullName>
    </submittedName>
</protein>
<feature type="non-terminal residue" evidence="3">
    <location>
        <position position="1"/>
    </location>
</feature>
<dbReference type="Proteomes" id="UP000075225">
    <property type="component" value="Unassembled WGS sequence"/>
</dbReference>
<evidence type="ECO:0000313" key="3">
    <source>
        <dbReference type="EMBL" id="KYK62291.1"/>
    </source>
</evidence>
<keyword evidence="1" id="KW-1133">Transmembrane helix</keyword>
<dbReference type="VEuPathDB" id="ToxoDB:TGPRC2_238530"/>
<gene>
    <name evidence="3" type="ORF">TGPRC2_238530</name>
</gene>
<reference evidence="4" key="1">
    <citation type="submission" date="2016-03" db="EMBL/GenBank/DDBJ databases">
        <authorList>
            <person name="Sibley D."/>
            <person name="Venepally P."/>
            <person name="Karamycheva S."/>
            <person name="Hadjithomas M."/>
            <person name="Khan A."/>
            <person name="Brunk B."/>
            <person name="Roos D."/>
            <person name="Caler E."/>
            <person name="Lorenzi H."/>
        </authorList>
    </citation>
    <scope>NUCLEOTIDE SEQUENCE [LARGE SCALE GENOMIC DNA]</scope>
    <source>
        <strain evidence="4">TgCatPRC2</strain>
    </source>
</reference>
<keyword evidence="1" id="KW-0472">Membrane</keyword>
<dbReference type="Gene3D" id="2.60.40.1320">
    <property type="entry name" value="SRS domain"/>
    <property type="match status" value="1"/>
</dbReference>
<evidence type="ECO:0000259" key="2">
    <source>
        <dbReference type="Pfam" id="PF04092"/>
    </source>
</evidence>
<dbReference type="EMBL" id="AHZP02003082">
    <property type="protein sequence ID" value="KYK62291.1"/>
    <property type="molecule type" value="Genomic_DNA"/>
</dbReference>